<accession>A0A8T1WHS0</accession>
<dbReference type="Proteomes" id="UP000694044">
    <property type="component" value="Unassembled WGS sequence"/>
</dbReference>
<name>A0A8T1WHS0_9STRA</name>
<protein>
    <submittedName>
        <fullName evidence="2">Uncharacterized protein</fullName>
    </submittedName>
</protein>
<proteinExistence type="predicted"/>
<sequence>MEFLQEDGDDAFVAALSFLDEFSPDSGANCKKRTRRRAVAKKEELEEEKKHRKAELNEKRKLLRKAGVYQPAA</sequence>
<feature type="compositionally biased region" description="Basic and acidic residues" evidence="1">
    <location>
        <begin position="40"/>
        <end position="57"/>
    </location>
</feature>
<evidence type="ECO:0000313" key="3">
    <source>
        <dbReference type="Proteomes" id="UP000694044"/>
    </source>
</evidence>
<evidence type="ECO:0000313" key="2">
    <source>
        <dbReference type="EMBL" id="KAG7391189.1"/>
    </source>
</evidence>
<organism evidence="2 3">
    <name type="scientific">Phytophthora pseudosyringae</name>
    <dbReference type="NCBI Taxonomy" id="221518"/>
    <lineage>
        <taxon>Eukaryota</taxon>
        <taxon>Sar</taxon>
        <taxon>Stramenopiles</taxon>
        <taxon>Oomycota</taxon>
        <taxon>Peronosporomycetes</taxon>
        <taxon>Peronosporales</taxon>
        <taxon>Peronosporaceae</taxon>
        <taxon>Phytophthora</taxon>
    </lineage>
</organism>
<reference evidence="2" key="1">
    <citation type="submission" date="2021-02" db="EMBL/GenBank/DDBJ databases">
        <authorList>
            <person name="Palmer J.M."/>
        </authorList>
    </citation>
    <scope>NUCLEOTIDE SEQUENCE</scope>
    <source>
        <strain evidence="2">SCRP734</strain>
    </source>
</reference>
<keyword evidence="3" id="KW-1185">Reference proteome</keyword>
<dbReference type="EMBL" id="JAGDFM010000023">
    <property type="protein sequence ID" value="KAG7391189.1"/>
    <property type="molecule type" value="Genomic_DNA"/>
</dbReference>
<comment type="caution">
    <text evidence="2">The sequence shown here is derived from an EMBL/GenBank/DDBJ whole genome shotgun (WGS) entry which is preliminary data.</text>
</comment>
<feature type="compositionally biased region" description="Basic residues" evidence="1">
    <location>
        <begin position="30"/>
        <end position="39"/>
    </location>
</feature>
<feature type="region of interest" description="Disordered" evidence="1">
    <location>
        <begin position="29"/>
        <end position="57"/>
    </location>
</feature>
<dbReference type="AlphaFoldDB" id="A0A8T1WHS0"/>
<gene>
    <name evidence="2" type="ORF">PHYPSEUDO_005550</name>
</gene>
<evidence type="ECO:0000256" key="1">
    <source>
        <dbReference type="SAM" id="MobiDB-lite"/>
    </source>
</evidence>